<evidence type="ECO:0000313" key="7">
    <source>
        <dbReference type="EMBL" id="KAK5638232.1"/>
    </source>
</evidence>
<gene>
    <name evidence="7" type="ORF">RI129_012527</name>
</gene>
<dbReference type="Proteomes" id="UP001329430">
    <property type="component" value="Chromosome 10"/>
</dbReference>
<evidence type="ECO:0000256" key="1">
    <source>
        <dbReference type="ARBA" id="ARBA00004167"/>
    </source>
</evidence>
<keyword evidence="4 6" id="KW-1133">Transmembrane helix</keyword>
<comment type="similarity">
    <text evidence="2">Belongs to the SMIM12 family.</text>
</comment>
<comment type="caution">
    <text evidence="7">The sequence shown here is derived from an EMBL/GenBank/DDBJ whole genome shotgun (WGS) entry which is preliminary data.</text>
</comment>
<evidence type="ECO:0000256" key="5">
    <source>
        <dbReference type="ARBA" id="ARBA00023136"/>
    </source>
</evidence>
<evidence type="ECO:0008006" key="9">
    <source>
        <dbReference type="Google" id="ProtNLM"/>
    </source>
</evidence>
<evidence type="ECO:0000256" key="3">
    <source>
        <dbReference type="ARBA" id="ARBA00022692"/>
    </source>
</evidence>
<dbReference type="PANTHER" id="PTHR28599:SF1">
    <property type="entry name" value="SMALL INTEGRAL MEMBRANE PROTEIN 12"/>
    <property type="match status" value="1"/>
</dbReference>
<dbReference type="AlphaFoldDB" id="A0AAN7UY85"/>
<keyword evidence="3 6" id="KW-0812">Transmembrane</keyword>
<evidence type="ECO:0000256" key="6">
    <source>
        <dbReference type="SAM" id="Phobius"/>
    </source>
</evidence>
<organism evidence="7 8">
    <name type="scientific">Pyrocoelia pectoralis</name>
    <dbReference type="NCBI Taxonomy" id="417401"/>
    <lineage>
        <taxon>Eukaryota</taxon>
        <taxon>Metazoa</taxon>
        <taxon>Ecdysozoa</taxon>
        <taxon>Arthropoda</taxon>
        <taxon>Hexapoda</taxon>
        <taxon>Insecta</taxon>
        <taxon>Pterygota</taxon>
        <taxon>Neoptera</taxon>
        <taxon>Endopterygota</taxon>
        <taxon>Coleoptera</taxon>
        <taxon>Polyphaga</taxon>
        <taxon>Elateriformia</taxon>
        <taxon>Elateroidea</taxon>
        <taxon>Lampyridae</taxon>
        <taxon>Lampyrinae</taxon>
        <taxon>Pyrocoelia</taxon>
    </lineage>
</organism>
<evidence type="ECO:0000313" key="8">
    <source>
        <dbReference type="Proteomes" id="UP001329430"/>
    </source>
</evidence>
<reference evidence="7 8" key="1">
    <citation type="journal article" date="2024" name="Insects">
        <title>An Improved Chromosome-Level Genome Assembly of the Firefly Pyrocoelia pectoralis.</title>
        <authorList>
            <person name="Fu X."/>
            <person name="Meyer-Rochow V.B."/>
            <person name="Ballantyne L."/>
            <person name="Zhu X."/>
        </authorList>
    </citation>
    <scope>NUCLEOTIDE SEQUENCE [LARGE SCALE GENOMIC DNA]</scope>
    <source>
        <strain evidence="7">XCY_ONT2</strain>
    </source>
</reference>
<protein>
    <recommendedName>
        <fullName evidence="9">Small integral membrane protein 12</fullName>
    </recommendedName>
</protein>
<evidence type="ECO:0000256" key="4">
    <source>
        <dbReference type="ARBA" id="ARBA00022989"/>
    </source>
</evidence>
<name>A0AAN7UY85_9COLE</name>
<dbReference type="GO" id="GO:0016020">
    <property type="term" value="C:membrane"/>
    <property type="evidence" value="ECO:0007669"/>
    <property type="project" value="UniProtKB-SubCell"/>
</dbReference>
<accession>A0AAN7UY85</accession>
<dbReference type="EMBL" id="JAVRBK010000010">
    <property type="protein sequence ID" value="KAK5638232.1"/>
    <property type="molecule type" value="Genomic_DNA"/>
</dbReference>
<keyword evidence="5 6" id="KW-0472">Membrane</keyword>
<comment type="subcellular location">
    <subcellularLocation>
        <location evidence="1">Membrane</location>
        <topology evidence="1">Single-pass membrane protein</topology>
    </subcellularLocation>
</comment>
<evidence type="ECO:0000256" key="2">
    <source>
        <dbReference type="ARBA" id="ARBA00007304"/>
    </source>
</evidence>
<dbReference type="Pfam" id="PF15990">
    <property type="entry name" value="UPF0767"/>
    <property type="match status" value="1"/>
</dbReference>
<sequence length="87" mass="9905">MWTVWAFRGLRTYAPYITLPFAAVIGYIGYNFEGFISDRYTPFNESIKESRSERLLSDDQLDSAASVETLKYSANVLGRNLSPSLKQ</sequence>
<keyword evidence="8" id="KW-1185">Reference proteome</keyword>
<dbReference type="PANTHER" id="PTHR28599">
    <property type="entry name" value="SMALL INTEGRAL MEMBRANE PROTEIN 12"/>
    <property type="match status" value="1"/>
</dbReference>
<proteinExistence type="inferred from homology"/>
<feature type="transmembrane region" description="Helical" evidence="6">
    <location>
        <begin position="12"/>
        <end position="30"/>
    </location>
</feature>
<dbReference type="InterPro" id="IPR031933">
    <property type="entry name" value="UPF0767"/>
</dbReference>